<reference evidence="1 2" key="1">
    <citation type="submission" date="2007-03" db="EMBL/GenBank/DDBJ databases">
        <authorList>
            <person name="DeShazer D."/>
            <person name="Ronning C.M."/>
            <person name="Brinkac L.M."/>
            <person name="Nierman W.C."/>
        </authorList>
    </citation>
    <scope>NUCLEOTIDE SEQUENCE [LARGE SCALE GENOMIC DNA]</scope>
</reference>
<gene>
    <name evidence="1" type="ORF">BTHphiE202_0008</name>
</gene>
<dbReference type="KEGG" id="vg:4960723"/>
<dbReference type="RefSeq" id="YP_001111039.1">
    <property type="nucleotide sequence ID" value="NC_009234.1"/>
</dbReference>
<proteinExistence type="predicted"/>
<dbReference type="EMBL" id="CP000623">
    <property type="protein sequence ID" value="ABO60714.1"/>
    <property type="molecule type" value="Genomic_DNA"/>
</dbReference>
<organism evidence="1 2">
    <name type="scientific">Burkholderia phage phiE202</name>
    <dbReference type="NCBI Taxonomy" id="2883941"/>
    <lineage>
        <taxon>Viruses</taxon>
        <taxon>Duplodnaviria</taxon>
        <taxon>Heunggongvirae</taxon>
        <taxon>Uroviricota</taxon>
        <taxon>Caudoviricetes</taxon>
        <taxon>Peduoviridae</taxon>
        <taxon>Tigrvirus</taxon>
        <taxon>Tigrvirus E202</taxon>
    </lineage>
</organism>
<accession>A4JWQ5</accession>
<sequence>MRTFRGSTRVMCVVRFDSAKALDEESPVNKDRCWHIRFVF</sequence>
<dbReference type="Proteomes" id="UP000000258">
    <property type="component" value="Segment"/>
</dbReference>
<name>A4JWQ5_9CAUD</name>
<protein>
    <submittedName>
        <fullName evidence="1">Uncharacterized protein</fullName>
    </submittedName>
</protein>
<evidence type="ECO:0000313" key="2">
    <source>
        <dbReference type="Proteomes" id="UP000000258"/>
    </source>
</evidence>
<keyword evidence="2" id="KW-1185">Reference proteome</keyword>
<dbReference type="GeneID" id="4960723"/>
<evidence type="ECO:0000313" key="1">
    <source>
        <dbReference type="EMBL" id="ABO60714.1"/>
    </source>
</evidence>